<gene>
    <name evidence="1" type="ORF">CAK95_19115</name>
</gene>
<reference evidence="1 2" key="1">
    <citation type="submission" date="2017-05" db="EMBL/GenBank/DDBJ databases">
        <title>Full genome sequence of Pseudorhodoplanes sinuspersici.</title>
        <authorList>
            <person name="Dastgheib S.M.M."/>
            <person name="Shavandi M."/>
            <person name="Tirandaz H."/>
        </authorList>
    </citation>
    <scope>NUCLEOTIDE SEQUENCE [LARGE SCALE GENOMIC DNA]</scope>
    <source>
        <strain evidence="1 2">RIPI110</strain>
    </source>
</reference>
<organism evidence="1 2">
    <name type="scientific">Pseudorhodoplanes sinuspersici</name>
    <dbReference type="NCBI Taxonomy" id="1235591"/>
    <lineage>
        <taxon>Bacteria</taxon>
        <taxon>Pseudomonadati</taxon>
        <taxon>Pseudomonadota</taxon>
        <taxon>Alphaproteobacteria</taxon>
        <taxon>Hyphomicrobiales</taxon>
        <taxon>Pseudorhodoplanes</taxon>
    </lineage>
</organism>
<dbReference type="RefSeq" id="WP_086089362.1">
    <property type="nucleotide sequence ID" value="NZ_CP021112.1"/>
</dbReference>
<dbReference type="EMBL" id="CP021112">
    <property type="protein sequence ID" value="ARQ00967.1"/>
    <property type="molecule type" value="Genomic_DNA"/>
</dbReference>
<accession>A0A1W6ZU94</accession>
<dbReference type="OrthoDB" id="7864982at2"/>
<name>A0A1W6ZU94_9HYPH</name>
<dbReference type="STRING" id="1235591.CAK95_19115"/>
<protein>
    <submittedName>
        <fullName evidence="1">Uncharacterized protein</fullName>
    </submittedName>
</protein>
<sequence>MSIRFLILAAAMLTAVLGASASQAAELKAVGKLADGQCLSPAQRRHVSASGKVVPLGKAIRAAKARRSEVVDAKLCKGSKGLVYLLTLLAHDGKVTRATVDAASGTLAEGG</sequence>
<keyword evidence="2" id="KW-1185">Reference proteome</keyword>
<dbReference type="Proteomes" id="UP000194137">
    <property type="component" value="Chromosome"/>
</dbReference>
<evidence type="ECO:0000313" key="1">
    <source>
        <dbReference type="EMBL" id="ARQ00967.1"/>
    </source>
</evidence>
<proteinExistence type="predicted"/>
<evidence type="ECO:0000313" key="2">
    <source>
        <dbReference type="Proteomes" id="UP000194137"/>
    </source>
</evidence>
<dbReference type="AlphaFoldDB" id="A0A1W6ZU94"/>
<dbReference type="KEGG" id="psin:CAK95_19115"/>